<evidence type="ECO:0000313" key="4">
    <source>
        <dbReference type="Proteomes" id="UP000181917"/>
    </source>
</evidence>
<dbReference type="Pfam" id="PF07510">
    <property type="entry name" value="GmrSD_C"/>
    <property type="match status" value="1"/>
</dbReference>
<keyword evidence="4" id="KW-1185">Reference proteome</keyword>
<dbReference type="SUPFAM" id="SSF49478">
    <property type="entry name" value="Cna protein B-type domain"/>
    <property type="match status" value="1"/>
</dbReference>
<gene>
    <name evidence="3" type="ORF">SAMN04489742_3588</name>
</gene>
<sequence>MHCTMLATAISLALCASGAAGFTEGLPVAPTALQVSDAPSDGYPPRGITTGRALLNTLVKRAPEGPEFREAAFDYPVVGPHGCTTEEHVLIASASDPTMSSPCTVVKAQWPAVWDMHVFEDPAEVDVAHLVPLEEAWHSGAWAWTPEQRRDFANDLTNSLTLTILSTGSNEERGSSDPTHWWPPYFGVHCKYAQEWVRIKARWNLSVDPAEYDALMIQLDEAETNMCRNIPIGVPPLGLDPGVGPAAIVGAVVAGPPGVPFKGMTVQAYDADQSLVRETPILLEGDFELTGLPPGDYTVKFLGGTTGAADQWYSAAGPGGPATVIPLSAGRVASGIKAGMTAVVTP</sequence>
<feature type="signal peptide" evidence="1">
    <location>
        <begin position="1"/>
        <end position="21"/>
    </location>
</feature>
<evidence type="ECO:0000259" key="2">
    <source>
        <dbReference type="Pfam" id="PF07510"/>
    </source>
</evidence>
<reference evidence="3 4" key="1">
    <citation type="submission" date="2016-10" db="EMBL/GenBank/DDBJ databases">
        <authorList>
            <person name="de Groot N.N."/>
        </authorList>
    </citation>
    <scope>NUCLEOTIDE SEQUENCE [LARGE SCALE GENOMIC DNA]</scope>
    <source>
        <strain evidence="3 4">DSM 20117</strain>
    </source>
</reference>
<dbReference type="AlphaFoldDB" id="A0A1H1FQH4"/>
<feature type="chain" id="PRO_5010187006" description="GmrSD restriction endonucleases C-terminal domain-containing protein" evidence="1">
    <location>
        <begin position="22"/>
        <end position="346"/>
    </location>
</feature>
<feature type="domain" description="GmrSD restriction endonucleases C-terminal" evidence="2">
    <location>
        <begin position="127"/>
        <end position="216"/>
    </location>
</feature>
<dbReference type="Gene3D" id="2.60.40.10">
    <property type="entry name" value="Immunoglobulins"/>
    <property type="match status" value="1"/>
</dbReference>
<proteinExistence type="predicted"/>
<dbReference type="Proteomes" id="UP000181917">
    <property type="component" value="Unassembled WGS sequence"/>
</dbReference>
<dbReference type="STRING" id="37928.SAMN04489742_3588"/>
<name>A0A1H1FQH4_9MICC</name>
<keyword evidence="1" id="KW-0732">Signal</keyword>
<evidence type="ECO:0000256" key="1">
    <source>
        <dbReference type="SAM" id="SignalP"/>
    </source>
</evidence>
<evidence type="ECO:0000313" key="3">
    <source>
        <dbReference type="EMBL" id="SDR03161.1"/>
    </source>
</evidence>
<organism evidence="3 4">
    <name type="scientific">Crystallibacter crystallopoietes</name>
    <dbReference type="NCBI Taxonomy" id="37928"/>
    <lineage>
        <taxon>Bacteria</taxon>
        <taxon>Bacillati</taxon>
        <taxon>Actinomycetota</taxon>
        <taxon>Actinomycetes</taxon>
        <taxon>Micrococcales</taxon>
        <taxon>Micrococcaceae</taxon>
        <taxon>Crystallibacter</taxon>
    </lineage>
</organism>
<dbReference type="PANTHER" id="PTHR24094">
    <property type="entry name" value="SECRETED PROTEIN"/>
    <property type="match status" value="1"/>
</dbReference>
<dbReference type="GO" id="GO:0005975">
    <property type="term" value="P:carbohydrate metabolic process"/>
    <property type="evidence" value="ECO:0007669"/>
    <property type="project" value="UniProtKB-ARBA"/>
</dbReference>
<dbReference type="InterPro" id="IPR013783">
    <property type="entry name" value="Ig-like_fold"/>
</dbReference>
<dbReference type="EMBL" id="FNKH01000002">
    <property type="protein sequence ID" value="SDR03161.1"/>
    <property type="molecule type" value="Genomic_DNA"/>
</dbReference>
<dbReference type="PANTHER" id="PTHR24094:SF15">
    <property type="entry name" value="AMP-DEPENDENT SYNTHETASE_LIGASE DOMAIN-CONTAINING PROTEIN-RELATED"/>
    <property type="match status" value="1"/>
</dbReference>
<protein>
    <recommendedName>
        <fullName evidence="2">GmrSD restriction endonucleases C-terminal domain-containing protein</fullName>
    </recommendedName>
</protein>
<dbReference type="InterPro" id="IPR011089">
    <property type="entry name" value="GmrSD_C"/>
</dbReference>
<accession>A0A1H1FQH4</accession>